<dbReference type="Proteomes" id="UP000000483">
    <property type="component" value="Chromosome"/>
</dbReference>
<name>F2NHT9_DESAR</name>
<dbReference type="KEGG" id="dao:Desac_1570"/>
<dbReference type="RefSeq" id="WP_013706534.1">
    <property type="nucleotide sequence ID" value="NC_015388.1"/>
</dbReference>
<gene>
    <name evidence="1" type="ordered locus">Desac_1570</name>
</gene>
<accession>F2NHT9</accession>
<reference evidence="2" key="2">
    <citation type="submission" date="2011-03" db="EMBL/GenBank/DDBJ databases">
        <title>The complete genome of Desulfobacca acetoxidans DSM 11109.</title>
        <authorList>
            <consortium name="US DOE Joint Genome Institute (JGI-PGF)"/>
            <person name="Lucas S."/>
            <person name="Copeland A."/>
            <person name="Lapidus A."/>
            <person name="Bruce D."/>
            <person name="Goodwin L."/>
            <person name="Pitluck S."/>
            <person name="Peters L."/>
            <person name="Kyrpides N."/>
            <person name="Mavromatis K."/>
            <person name="Ivanova N."/>
            <person name="Ovchinnikova G."/>
            <person name="Teshima H."/>
            <person name="Detter J.C."/>
            <person name="Han C."/>
            <person name="Land M."/>
            <person name="Hauser L."/>
            <person name="Markowitz V."/>
            <person name="Cheng J.-F."/>
            <person name="Hugenholtz P."/>
            <person name="Woyke T."/>
            <person name="Wu D."/>
            <person name="Spring S."/>
            <person name="Schueler E."/>
            <person name="Brambilla E."/>
            <person name="Klenk H.-P."/>
            <person name="Eisen J.A."/>
        </authorList>
    </citation>
    <scope>NUCLEOTIDE SEQUENCE [LARGE SCALE GENOMIC DNA]</scope>
    <source>
        <strain evidence="2">ATCC 700848 / DSM 11109 / ASRB2</strain>
    </source>
</reference>
<keyword evidence="2" id="KW-1185">Reference proteome</keyword>
<organism evidence="1 2">
    <name type="scientific">Desulfobacca acetoxidans (strain ATCC 700848 / DSM 11109 / ASRB2)</name>
    <dbReference type="NCBI Taxonomy" id="880072"/>
    <lineage>
        <taxon>Bacteria</taxon>
        <taxon>Pseudomonadati</taxon>
        <taxon>Thermodesulfobacteriota</taxon>
        <taxon>Desulfobaccia</taxon>
        <taxon>Desulfobaccales</taxon>
        <taxon>Desulfobaccaceae</taxon>
        <taxon>Desulfobacca</taxon>
    </lineage>
</organism>
<dbReference type="HOGENOM" id="CLU_2022979_0_0_7"/>
<sequence>MSNVIPFSELSRQHKLHLLDHKRREFQERELYLNRLRKLLFQVEGQMRQAEMEQIELYHVIIDEFQLDVPFPNWGDRVGLQRLFKEHPALVTITRFLEDQLDAEGCFDRLTEMKKPADRTNP</sequence>
<protein>
    <submittedName>
        <fullName evidence="1">Uncharacterized protein</fullName>
    </submittedName>
</protein>
<dbReference type="AlphaFoldDB" id="F2NHT9"/>
<reference evidence="1 2" key="1">
    <citation type="journal article" date="2011" name="Stand. Genomic Sci.">
        <title>Complete genome sequence of the acetate-degrading sulfate reducer Desulfobacca acetoxidans type strain (ASRB2).</title>
        <authorList>
            <person name="Goker M."/>
            <person name="Teshima H."/>
            <person name="Lapidus A."/>
            <person name="Nolan M."/>
            <person name="Lucas S."/>
            <person name="Hammon N."/>
            <person name="Deshpande S."/>
            <person name="Cheng J.F."/>
            <person name="Tapia R."/>
            <person name="Han C."/>
            <person name="Goodwin L."/>
            <person name="Pitluck S."/>
            <person name="Huntemann M."/>
            <person name="Liolios K."/>
            <person name="Ivanova N."/>
            <person name="Pagani I."/>
            <person name="Mavromatis K."/>
            <person name="Ovchinikova G."/>
            <person name="Pati A."/>
            <person name="Chen A."/>
            <person name="Palaniappan K."/>
            <person name="Land M."/>
            <person name="Hauser L."/>
            <person name="Brambilla E.M."/>
            <person name="Rohde M."/>
            <person name="Spring S."/>
            <person name="Detter J.C."/>
            <person name="Woyke T."/>
            <person name="Bristow J."/>
            <person name="Eisen J.A."/>
            <person name="Markowitz V."/>
            <person name="Hugenholtz P."/>
            <person name="Kyrpides N.C."/>
            <person name="Klenk H.P."/>
        </authorList>
    </citation>
    <scope>NUCLEOTIDE SEQUENCE [LARGE SCALE GENOMIC DNA]</scope>
    <source>
        <strain evidence="2">ATCC 700848 / DSM 11109 / ASRB2</strain>
    </source>
</reference>
<proteinExistence type="predicted"/>
<dbReference type="EMBL" id="CP002629">
    <property type="protein sequence ID" value="AEB09424.1"/>
    <property type="molecule type" value="Genomic_DNA"/>
</dbReference>
<evidence type="ECO:0000313" key="2">
    <source>
        <dbReference type="Proteomes" id="UP000000483"/>
    </source>
</evidence>
<evidence type="ECO:0000313" key="1">
    <source>
        <dbReference type="EMBL" id="AEB09424.1"/>
    </source>
</evidence>